<dbReference type="Gene3D" id="3.40.50.10580">
    <property type="entry name" value="ATPase, V1 complex, subunit F"/>
    <property type="match status" value="1"/>
</dbReference>
<proteinExistence type="inferred from homology"/>
<dbReference type="OrthoDB" id="10261947at2759"/>
<dbReference type="InterPro" id="IPR005772">
    <property type="entry name" value="ATPase_V1-cplx_fsu_euk"/>
</dbReference>
<dbReference type="InterPro" id="IPR036906">
    <property type="entry name" value="ATPase_V1_fsu_sf"/>
</dbReference>
<evidence type="ECO:0000256" key="1">
    <source>
        <dbReference type="ARBA" id="ARBA00010148"/>
    </source>
</evidence>
<gene>
    <name evidence="6" type="ORF">A3770_16p76880</name>
</gene>
<reference evidence="6 7" key="1">
    <citation type="submission" date="2018-07" db="EMBL/GenBank/DDBJ databases">
        <title>The complete nuclear genome of the prasinophyte Chloropicon primus (CCMP1205).</title>
        <authorList>
            <person name="Pombert J.-F."/>
            <person name="Otis C."/>
            <person name="Turmel M."/>
            <person name="Lemieux C."/>
        </authorList>
    </citation>
    <scope>NUCLEOTIDE SEQUENCE [LARGE SCALE GENOMIC DNA]</scope>
    <source>
        <strain evidence="6 7">CCMP1205</strain>
    </source>
</reference>
<keyword evidence="7" id="KW-1185">Reference proteome</keyword>
<dbReference type="EMBL" id="CP031049">
    <property type="protein sequence ID" value="QDZ25170.1"/>
    <property type="molecule type" value="Genomic_DNA"/>
</dbReference>
<dbReference type="PIRSF" id="PIRSF015945">
    <property type="entry name" value="ATPase_V1_F_euk"/>
    <property type="match status" value="1"/>
</dbReference>
<evidence type="ECO:0000256" key="4">
    <source>
        <dbReference type="ARBA" id="ARBA00023065"/>
    </source>
</evidence>
<dbReference type="SUPFAM" id="SSF159468">
    <property type="entry name" value="AtpF-like"/>
    <property type="match status" value="1"/>
</dbReference>
<organism evidence="6 7">
    <name type="scientific">Chloropicon primus</name>
    <dbReference type="NCBI Taxonomy" id="1764295"/>
    <lineage>
        <taxon>Eukaryota</taxon>
        <taxon>Viridiplantae</taxon>
        <taxon>Chlorophyta</taxon>
        <taxon>Chloropicophyceae</taxon>
        <taxon>Chloropicales</taxon>
        <taxon>Chloropicaceae</taxon>
        <taxon>Chloropicon</taxon>
    </lineage>
</organism>
<dbReference type="AlphaFoldDB" id="A0A5B8N084"/>
<dbReference type="Proteomes" id="UP000316726">
    <property type="component" value="Chromosome 16"/>
</dbReference>
<name>A0A5B8N084_9CHLO</name>
<dbReference type="InterPro" id="IPR008218">
    <property type="entry name" value="ATPase_V1-cplx_f_g_su"/>
</dbReference>
<evidence type="ECO:0000256" key="2">
    <source>
        <dbReference type="ARBA" id="ARBA00022448"/>
    </source>
</evidence>
<dbReference type="GO" id="GO:0033180">
    <property type="term" value="C:proton-transporting V-type ATPase, V1 domain"/>
    <property type="evidence" value="ECO:0007669"/>
    <property type="project" value="InterPro"/>
</dbReference>
<comment type="similarity">
    <text evidence="1 5">Belongs to the V-ATPase F subunit family.</text>
</comment>
<comment type="function">
    <text evidence="5">Subunit of the V1 complex of vacuolar(H+)-ATPase (V-ATPase), a multisubunit enzyme composed of a peripheral complex (V1) that hydrolyzes ATP and a membrane integral complex (V0) that translocates protons. V-ATPase is responsible for acidifying and maintaining the pH of intracellular compartments.</text>
</comment>
<dbReference type="STRING" id="1764295.A0A5B8N084"/>
<accession>A0A5B8N084</accession>
<protein>
    <recommendedName>
        <fullName evidence="5">V-type proton ATPase subunit F</fullName>
    </recommendedName>
</protein>
<keyword evidence="3 5" id="KW-0375">Hydrogen ion transport</keyword>
<dbReference type="GO" id="GO:0046961">
    <property type="term" value="F:proton-transporting ATPase activity, rotational mechanism"/>
    <property type="evidence" value="ECO:0007669"/>
    <property type="project" value="InterPro"/>
</dbReference>
<dbReference type="PANTHER" id="PTHR13861:SF2">
    <property type="entry name" value="V-TYPE PROTON ATPASE SUBUNIT F"/>
    <property type="match status" value="1"/>
</dbReference>
<evidence type="ECO:0000256" key="5">
    <source>
        <dbReference type="PIRNR" id="PIRNR015945"/>
    </source>
</evidence>
<dbReference type="NCBIfam" id="TIGR01101">
    <property type="entry name" value="V_ATP_synt_F"/>
    <property type="match status" value="1"/>
</dbReference>
<sequence>MAQQQQGTSAQDGSLIALIGDEDTVTGFLLAGVGHKDFRQNTNYLIVDSKTTTKEIESTFLSFSQRTDVAIIIIAQNVANEIRHLIERYDKAIPAILEIPAKDQPYDPSQDTMLTRVKTLLGIQ</sequence>
<dbReference type="PANTHER" id="PTHR13861">
    <property type="entry name" value="VACUOLAR ATP SYNTHASE SUBUNIT F"/>
    <property type="match status" value="1"/>
</dbReference>
<keyword evidence="4 5" id="KW-0406">Ion transport</keyword>
<evidence type="ECO:0000256" key="3">
    <source>
        <dbReference type="ARBA" id="ARBA00022781"/>
    </source>
</evidence>
<evidence type="ECO:0000313" key="7">
    <source>
        <dbReference type="Proteomes" id="UP000316726"/>
    </source>
</evidence>
<dbReference type="Pfam" id="PF01990">
    <property type="entry name" value="ATP-synt_F"/>
    <property type="match status" value="1"/>
</dbReference>
<keyword evidence="2 5" id="KW-0813">Transport</keyword>
<comment type="subunit">
    <text evidence="5">V-ATPase is a heteromultimeric enzyme made up of two complexes: the ATP-hydrolytic V1 complex and the proton translocation V0 complex.</text>
</comment>
<dbReference type="FunFam" id="3.40.50.10580:FF:000004">
    <property type="entry name" value="V-type proton ATPase subunit F"/>
    <property type="match status" value="1"/>
</dbReference>
<evidence type="ECO:0000313" key="6">
    <source>
        <dbReference type="EMBL" id="QDZ25170.1"/>
    </source>
</evidence>